<evidence type="ECO:0000313" key="2">
    <source>
        <dbReference type="Proteomes" id="UP000217676"/>
    </source>
</evidence>
<dbReference type="EMBL" id="AP017424">
    <property type="protein sequence ID" value="BAU86418.1"/>
    <property type="molecule type" value="Genomic_DNA"/>
</dbReference>
<dbReference type="KEGG" id="slau:SLA_5545"/>
<dbReference type="Pfam" id="PF07366">
    <property type="entry name" value="SnoaL"/>
    <property type="match status" value="1"/>
</dbReference>
<accession>A0A169P473</accession>
<dbReference type="InterPro" id="IPR032710">
    <property type="entry name" value="NTF2-like_dom_sf"/>
</dbReference>
<dbReference type="RefSeq" id="WP_359878519.1">
    <property type="nucleotide sequence ID" value="NZ_JBEYHT010000029.1"/>
</dbReference>
<dbReference type="SUPFAM" id="SSF54427">
    <property type="entry name" value="NTF2-like"/>
    <property type="match status" value="1"/>
</dbReference>
<evidence type="ECO:0008006" key="3">
    <source>
        <dbReference type="Google" id="ProtNLM"/>
    </source>
</evidence>
<reference evidence="1 2" key="1">
    <citation type="journal article" date="2016" name="Genome Announc.">
        <title>Complete Genome Sequence of Thiostrepton-Producing Streptomyces laurentii ATCC 31255.</title>
        <authorList>
            <person name="Doi K."/>
            <person name="Fujino Y."/>
            <person name="Nagayoshi Y."/>
            <person name="Ohshima T."/>
            <person name="Ogata S."/>
        </authorList>
    </citation>
    <scope>NUCLEOTIDE SEQUENCE [LARGE SCALE GENOMIC DNA]</scope>
    <source>
        <strain evidence="1 2">ATCC 31255</strain>
    </source>
</reference>
<sequence>MPPFDEDERKSFMERWVAVWNTPTLSTDSLAFYTEDAVLVDKAFDRTYRGHQELYASFRATEEVLADIRVTCHDLLIGPAHAVAQLRYDATVREPFACLPESSRGKAFSLSLMCLVEFAEDGRIARGTDVYDRASVLQQLGVLPDSP</sequence>
<dbReference type="AlphaFoldDB" id="A0A169P473"/>
<dbReference type="Proteomes" id="UP000217676">
    <property type="component" value="Chromosome"/>
</dbReference>
<proteinExistence type="predicted"/>
<gene>
    <name evidence="1" type="ORF">SLA_5545</name>
</gene>
<protein>
    <recommendedName>
        <fullName evidence="3">SnoaL-like domain-containing protein</fullName>
    </recommendedName>
</protein>
<name>A0A169P473_STRLU</name>
<organism evidence="1 2">
    <name type="scientific">Streptomyces laurentii</name>
    <dbReference type="NCBI Taxonomy" id="39478"/>
    <lineage>
        <taxon>Bacteria</taxon>
        <taxon>Bacillati</taxon>
        <taxon>Actinomycetota</taxon>
        <taxon>Actinomycetes</taxon>
        <taxon>Kitasatosporales</taxon>
        <taxon>Streptomycetaceae</taxon>
        <taxon>Streptomyces</taxon>
    </lineage>
</organism>
<keyword evidence="2" id="KW-1185">Reference proteome</keyword>
<dbReference type="Gene3D" id="3.10.450.50">
    <property type="match status" value="1"/>
</dbReference>
<dbReference type="GO" id="GO:0030638">
    <property type="term" value="P:polyketide metabolic process"/>
    <property type="evidence" value="ECO:0007669"/>
    <property type="project" value="InterPro"/>
</dbReference>
<evidence type="ECO:0000313" key="1">
    <source>
        <dbReference type="EMBL" id="BAU86418.1"/>
    </source>
</evidence>
<dbReference type="InterPro" id="IPR009959">
    <property type="entry name" value="Cyclase_SnoaL-like"/>
</dbReference>